<dbReference type="EMBL" id="PQVH01000008">
    <property type="protein sequence ID" value="TFW71800.1"/>
    <property type="molecule type" value="Genomic_DNA"/>
</dbReference>
<dbReference type="Proteomes" id="UP000297706">
    <property type="component" value="Unassembled WGS sequence"/>
</dbReference>
<protein>
    <recommendedName>
        <fullName evidence="3">PilZ domain-containing protein</fullName>
    </recommendedName>
</protein>
<accession>A0A4Y9VSK3</accession>
<sequence length="567" mass="65624">MEFFHNLFKSAAVPKMKSSMAWTHQIKGMDDISAIEYATEKLGDEFKTNAFSDPAHLQALFTIDENTHITVERITTHFIQIEHISAELEDRVTNAVFFYHRQLFLIYFSLIDHFSEQYQKHIHVFLARAIRNATQMIKWRYYSYQSAPANVWMQISQLYLFAENLSLLNAKIQPYADLEPISLSNAYIHICMLGTLESLSLKCEQIEFVSKMLTTWTSKTTVDREFDKSQHLFYVDTTGNKPAKRIRTFKPASTYRYWNLDSVISKIQLCISLIEFNISPKQPFMKELISHKDASTTFEILNSEWSRVDYNRQRRLEERSKNVSQATTSLGFKEICEQIKQYENIKMQRGERGYQGEKSFEERLATHNINRSEPNIIHMNISTDRSSIIDASSKGLGLHVSRHAHEVSVGMLIGISTKELRNNTKLGIIKNIRPIAQGELHLGVELLSNIGFYSQAENISLRTPKVAISIGEHENKDNYFANTVFSNTTSFLDSSFGTDPSNFMCLYLPKEQSISKQETLIIPKLQYNKNDIFKVMVLGEEILVRFTKSFERHGNWVRVTFTTDINR</sequence>
<evidence type="ECO:0008006" key="3">
    <source>
        <dbReference type="Google" id="ProtNLM"/>
    </source>
</evidence>
<evidence type="ECO:0000313" key="1">
    <source>
        <dbReference type="EMBL" id="TFW71800.1"/>
    </source>
</evidence>
<dbReference type="OrthoDB" id="8538468at2"/>
<organism evidence="1 2">
    <name type="scientific">Methylotenera oryzisoli</name>
    <dbReference type="NCBI Taxonomy" id="2080758"/>
    <lineage>
        <taxon>Bacteria</taxon>
        <taxon>Pseudomonadati</taxon>
        <taxon>Pseudomonadota</taxon>
        <taxon>Betaproteobacteria</taxon>
        <taxon>Nitrosomonadales</taxon>
        <taxon>Methylophilaceae</taxon>
        <taxon>Methylotenera</taxon>
    </lineage>
</organism>
<dbReference type="AlphaFoldDB" id="A0A4Y9VSK3"/>
<proteinExistence type="predicted"/>
<dbReference type="RefSeq" id="WP_135277505.1">
    <property type="nucleotide sequence ID" value="NZ_PQVH01000008.1"/>
</dbReference>
<name>A0A4Y9VSK3_9PROT</name>
<evidence type="ECO:0000313" key="2">
    <source>
        <dbReference type="Proteomes" id="UP000297706"/>
    </source>
</evidence>
<gene>
    <name evidence="1" type="ORF">C3Y98_06870</name>
</gene>
<keyword evidence="2" id="KW-1185">Reference proteome</keyword>
<comment type="caution">
    <text evidence="1">The sequence shown here is derived from an EMBL/GenBank/DDBJ whole genome shotgun (WGS) entry which is preliminary data.</text>
</comment>
<reference evidence="1 2" key="1">
    <citation type="submission" date="2018-02" db="EMBL/GenBank/DDBJ databases">
        <title>A novel lanthanide dependent methylotroph, Methylotenera sp. La3113.</title>
        <authorList>
            <person name="Lv H."/>
            <person name="Tani A."/>
        </authorList>
    </citation>
    <scope>NUCLEOTIDE SEQUENCE [LARGE SCALE GENOMIC DNA]</scope>
    <source>
        <strain evidence="1 2">La3113</strain>
    </source>
</reference>